<accession>A0A2M4C7G9</accession>
<dbReference type="AlphaFoldDB" id="A0A2M4C7G9"/>
<dbReference type="EMBL" id="GGFJ01012058">
    <property type="protein sequence ID" value="MBW61199.1"/>
    <property type="molecule type" value="Transcribed_RNA"/>
</dbReference>
<protein>
    <submittedName>
        <fullName evidence="2">Putative secreted protein</fullName>
    </submittedName>
</protein>
<feature type="compositionally biased region" description="Basic and acidic residues" evidence="1">
    <location>
        <begin position="52"/>
        <end position="85"/>
    </location>
</feature>
<evidence type="ECO:0000313" key="2">
    <source>
        <dbReference type="EMBL" id="MBW61199.1"/>
    </source>
</evidence>
<feature type="region of interest" description="Disordered" evidence="1">
    <location>
        <begin position="23"/>
        <end position="121"/>
    </location>
</feature>
<evidence type="ECO:0000256" key="1">
    <source>
        <dbReference type="SAM" id="MobiDB-lite"/>
    </source>
</evidence>
<organism evidence="2">
    <name type="scientific">Anopheles marajoara</name>
    <dbReference type="NCBI Taxonomy" id="58244"/>
    <lineage>
        <taxon>Eukaryota</taxon>
        <taxon>Metazoa</taxon>
        <taxon>Ecdysozoa</taxon>
        <taxon>Arthropoda</taxon>
        <taxon>Hexapoda</taxon>
        <taxon>Insecta</taxon>
        <taxon>Pterygota</taxon>
        <taxon>Neoptera</taxon>
        <taxon>Endopterygota</taxon>
        <taxon>Diptera</taxon>
        <taxon>Nematocera</taxon>
        <taxon>Culicoidea</taxon>
        <taxon>Culicidae</taxon>
        <taxon>Anophelinae</taxon>
        <taxon>Anopheles</taxon>
    </lineage>
</organism>
<proteinExistence type="predicted"/>
<sequence>MPKRSATCAHVLGSPVASAAVVTPLDPRSSRRLSWLPQRPRPTRPVTFPVGGDRKRDPEREREREAVSKDLHRSLDGVRVRDRISAGHAQSSNYSGEREEERVIESSSHPPNNIFGRFVEW</sequence>
<name>A0A2M4C7G9_9DIPT</name>
<reference evidence="2" key="1">
    <citation type="submission" date="2018-01" db="EMBL/GenBank/DDBJ databases">
        <title>An insight into the sialome of Amazonian anophelines.</title>
        <authorList>
            <person name="Ribeiro J.M."/>
            <person name="Scarpassa V."/>
            <person name="Calvo E."/>
        </authorList>
    </citation>
    <scope>NUCLEOTIDE SEQUENCE</scope>
    <source>
        <tissue evidence="2">Salivary glands</tissue>
    </source>
</reference>